<sequence length="102" mass="11518">MREPTNTDLILDNLTPRPNEAINSRKESARLERTVDDLRHGTQEVQTFAVINQSLPAAKVSSESLICKSFLPREHFSSGVNHSRKKCYARFNGISERAISFS</sequence>
<evidence type="ECO:0000313" key="3">
    <source>
        <dbReference type="Proteomes" id="UP000886998"/>
    </source>
</evidence>
<dbReference type="AlphaFoldDB" id="A0A8X6IUP7"/>
<comment type="caution">
    <text evidence="2">The sequence shown here is derived from an EMBL/GenBank/DDBJ whole genome shotgun (WGS) entry which is preliminary data.</text>
</comment>
<evidence type="ECO:0000256" key="1">
    <source>
        <dbReference type="SAM" id="MobiDB-lite"/>
    </source>
</evidence>
<protein>
    <submittedName>
        <fullName evidence="2">Uncharacterized protein</fullName>
    </submittedName>
</protein>
<name>A0A8X6IUP7_9ARAC</name>
<gene>
    <name evidence="2" type="ORF">TNIN_155781</name>
</gene>
<reference evidence="2" key="1">
    <citation type="submission" date="2020-08" db="EMBL/GenBank/DDBJ databases">
        <title>Multicomponent nature underlies the extraordinary mechanical properties of spider dragline silk.</title>
        <authorList>
            <person name="Kono N."/>
            <person name="Nakamura H."/>
            <person name="Mori M."/>
            <person name="Yoshida Y."/>
            <person name="Ohtoshi R."/>
            <person name="Malay A.D."/>
            <person name="Moran D.A.P."/>
            <person name="Tomita M."/>
            <person name="Numata K."/>
            <person name="Arakawa K."/>
        </authorList>
    </citation>
    <scope>NUCLEOTIDE SEQUENCE</scope>
</reference>
<accession>A0A8X6IUP7</accession>
<feature type="region of interest" description="Disordered" evidence="1">
    <location>
        <begin position="1"/>
        <end position="28"/>
    </location>
</feature>
<dbReference type="Proteomes" id="UP000886998">
    <property type="component" value="Unassembled WGS sequence"/>
</dbReference>
<organism evidence="2 3">
    <name type="scientific">Trichonephila inaurata madagascariensis</name>
    <dbReference type="NCBI Taxonomy" id="2747483"/>
    <lineage>
        <taxon>Eukaryota</taxon>
        <taxon>Metazoa</taxon>
        <taxon>Ecdysozoa</taxon>
        <taxon>Arthropoda</taxon>
        <taxon>Chelicerata</taxon>
        <taxon>Arachnida</taxon>
        <taxon>Araneae</taxon>
        <taxon>Araneomorphae</taxon>
        <taxon>Entelegynae</taxon>
        <taxon>Araneoidea</taxon>
        <taxon>Nephilidae</taxon>
        <taxon>Trichonephila</taxon>
        <taxon>Trichonephila inaurata</taxon>
    </lineage>
</organism>
<proteinExistence type="predicted"/>
<keyword evidence="3" id="KW-1185">Reference proteome</keyword>
<evidence type="ECO:0000313" key="2">
    <source>
        <dbReference type="EMBL" id="GFS60004.1"/>
    </source>
</evidence>
<dbReference type="EMBL" id="BMAV01027526">
    <property type="protein sequence ID" value="GFS60004.1"/>
    <property type="molecule type" value="Genomic_DNA"/>
</dbReference>